<dbReference type="RefSeq" id="WP_013114338.1">
    <property type="nucleotide sequence ID" value="NC_014150.1"/>
</dbReference>
<accession>D5UB90</accession>
<feature type="compositionally biased region" description="Basic residues" evidence="1">
    <location>
        <begin position="804"/>
        <end position="815"/>
    </location>
</feature>
<dbReference type="HOGENOM" id="CLU_346373_0_0_12"/>
<dbReference type="STRING" id="526224.Bmur_1882"/>
<reference evidence="3 4" key="1">
    <citation type="journal article" date="2010" name="Stand. Genomic Sci.">
        <title>Complete genome sequence of Brachyspira murdochii type strain (56-150).</title>
        <authorList>
            <person name="Pati A."/>
            <person name="Sikorski J."/>
            <person name="Gronow S."/>
            <person name="Munk C."/>
            <person name="Lapidus A."/>
            <person name="Copeland A."/>
            <person name="Glavina Del Tio T."/>
            <person name="Nolan M."/>
            <person name="Lucas S."/>
            <person name="Chen F."/>
            <person name="Tice H."/>
            <person name="Cheng J.F."/>
            <person name="Han C."/>
            <person name="Detter J.C."/>
            <person name="Bruce D."/>
            <person name="Tapia R."/>
            <person name="Goodwin L."/>
            <person name="Pitluck S."/>
            <person name="Liolios K."/>
            <person name="Ivanova N."/>
            <person name="Mavromatis K."/>
            <person name="Mikhailova N."/>
            <person name="Chen A."/>
            <person name="Palaniappan K."/>
            <person name="Land M."/>
            <person name="Hauser L."/>
            <person name="Chang Y.J."/>
            <person name="Jeffries C.D."/>
            <person name="Spring S."/>
            <person name="Rohde M."/>
            <person name="Goker M."/>
            <person name="Bristow J."/>
            <person name="Eisen J.A."/>
            <person name="Markowitz V."/>
            <person name="Hugenholtz P."/>
            <person name="Kyrpides N.C."/>
            <person name="Klenk H.P."/>
        </authorList>
    </citation>
    <scope>NUCLEOTIDE SEQUENCE [LARGE SCALE GENOMIC DNA]</scope>
    <source>
        <strain evidence="4">ATCC 51284 / DSM 12563 / 56-150</strain>
    </source>
</reference>
<feature type="region of interest" description="Disordered" evidence="1">
    <location>
        <begin position="789"/>
        <end position="815"/>
    </location>
</feature>
<sequence>MEISSISFSKPYIEYNSIVYHFTSRKSAAIEWLILELINRYSNEYSSISIKTILEDMLFIPDTDSLVLPSLIELINLRAVESDFYINENTSLSSIFPSQIRLTDLGKELQSKGLIPGKEAEDSVVFIYDIISNSLELENKIIFQINPTGIKLRDISDNNFVFDENKAKMILEELKNRNKFSWLHPTSEIRRIDRGSLRVIWIKFNDKINLLEDGKIELKDKKNDNNFNKSLIENINNIETLKNNYSSSIKLNNFDYSNFSKILDIYETSKIDEKLKNVLGSKDFVIVNKKLYEKDKIKTNSSLLLVYGSDDFSIDIKDKKMTLYIEDDMILENCIALNKDKTNVCISNFRVHNDFGDGVISLGYSISHQIDFNEISSELINKYQIKDARILLISLMIGGIEAFRNNVFNLFNIIENFDDALNFISDIINNAKALKLDDNQAKSIINHIFSNNKKVNDIKTINLLISYLMTIVNRKTLDNNSISKLYLSIIKKNNIKSLDYNDLNKLFDYLKHIKVEIKDIDSVSKNLYQNAFIDMMKKYMSDTEYRFEEFSSIEKSINSFANNIKSIEESLKLKTGDIYNNISASSLSYKIIEYYKTSKDKILNNLNNIDKILKDISSKLEITEEDFKNNGIINTALESIKSAVYKLNDKSINNFSKVYAVDTNVLINEPKIFDYIDSKTLLIIPITVIEELDKLKDKSDENIQFKAREAIRNIEANNNKANIRKEDYDNSILPEGFDKNKNDNKILAAAMKFLAKDVVLITDDNNLKVKADSQSIKYISLEDFKNNNLNKKDANQINNNQNKNNKKKKNKKDKN</sequence>
<evidence type="ECO:0000313" key="3">
    <source>
        <dbReference type="EMBL" id="ADG71963.1"/>
    </source>
</evidence>
<dbReference type="KEGG" id="brm:Bmur_1882"/>
<dbReference type="SUPFAM" id="SSF88723">
    <property type="entry name" value="PIN domain-like"/>
    <property type="match status" value="1"/>
</dbReference>
<dbReference type="eggNOG" id="COG1875">
    <property type="taxonomic scope" value="Bacteria"/>
</dbReference>
<dbReference type="InterPro" id="IPR002716">
    <property type="entry name" value="PIN_dom"/>
</dbReference>
<dbReference type="SMART" id="SM00670">
    <property type="entry name" value="PINc"/>
    <property type="match status" value="1"/>
</dbReference>
<evidence type="ECO:0000259" key="2">
    <source>
        <dbReference type="SMART" id="SM00670"/>
    </source>
</evidence>
<dbReference type="EMBL" id="CP001959">
    <property type="protein sequence ID" value="ADG71963.1"/>
    <property type="molecule type" value="Genomic_DNA"/>
</dbReference>
<dbReference type="PANTHER" id="PTHR16161">
    <property type="entry name" value="TRANSCRIPTIONAL PROTEIN SWT1"/>
    <property type="match status" value="1"/>
</dbReference>
<dbReference type="Proteomes" id="UP000001915">
    <property type="component" value="Chromosome"/>
</dbReference>
<dbReference type="PANTHER" id="PTHR16161:SF0">
    <property type="entry name" value="TRANSCRIPTIONAL PROTEIN SWT1"/>
    <property type="match status" value="1"/>
</dbReference>
<dbReference type="AlphaFoldDB" id="D5UB90"/>
<gene>
    <name evidence="3" type="ordered locus">Bmur_1882</name>
</gene>
<organism evidence="3 4">
    <name type="scientific">Brachyspira murdochii (strain ATCC 51284 / DSM 12563 / 56-150)</name>
    <name type="common">Serpulina murdochii</name>
    <dbReference type="NCBI Taxonomy" id="526224"/>
    <lineage>
        <taxon>Bacteria</taxon>
        <taxon>Pseudomonadati</taxon>
        <taxon>Spirochaetota</taxon>
        <taxon>Spirochaetia</taxon>
        <taxon>Brachyspirales</taxon>
        <taxon>Brachyspiraceae</taxon>
        <taxon>Brachyspira</taxon>
    </lineage>
</organism>
<dbReference type="OrthoDB" id="309037at2"/>
<dbReference type="Gene3D" id="3.40.50.1010">
    <property type="entry name" value="5'-nuclease"/>
    <property type="match status" value="1"/>
</dbReference>
<name>D5UB90_BRAM5</name>
<dbReference type="CDD" id="cd09883">
    <property type="entry name" value="PIN_VapC_PhoHL-ATPase"/>
    <property type="match status" value="1"/>
</dbReference>
<dbReference type="Pfam" id="PF13638">
    <property type="entry name" value="PIN_4"/>
    <property type="match status" value="1"/>
</dbReference>
<feature type="domain" description="PIN" evidence="2">
    <location>
        <begin position="657"/>
        <end position="769"/>
    </location>
</feature>
<evidence type="ECO:0000313" key="4">
    <source>
        <dbReference type="Proteomes" id="UP000001915"/>
    </source>
</evidence>
<proteinExistence type="predicted"/>
<dbReference type="InterPro" id="IPR052626">
    <property type="entry name" value="SWT1_Regulator"/>
</dbReference>
<protein>
    <submittedName>
        <fullName evidence="3">Nucleotide binding protein PINc</fullName>
    </submittedName>
</protein>
<dbReference type="InterPro" id="IPR029060">
    <property type="entry name" value="PIN-like_dom_sf"/>
</dbReference>
<evidence type="ECO:0000256" key="1">
    <source>
        <dbReference type="SAM" id="MobiDB-lite"/>
    </source>
</evidence>